<proteinExistence type="predicted"/>
<name>A0A4Z1F6Y1_9HELO</name>
<dbReference type="Gene3D" id="3.40.50.720">
    <property type="entry name" value="NAD(P)-binding Rossmann-like Domain"/>
    <property type="match status" value="1"/>
</dbReference>
<gene>
    <name evidence="4" type="ORF">BTUL_0008g00330</name>
</gene>
<dbReference type="AlphaFoldDB" id="A0A4Z1F6Y1"/>
<keyword evidence="5" id="KW-1185">Reference proteome</keyword>
<comment type="caution">
    <text evidence="4">The sequence shown here is derived from an EMBL/GenBank/DDBJ whole genome shotgun (WGS) entry which is preliminary data.</text>
</comment>
<dbReference type="OrthoDB" id="419598at2759"/>
<evidence type="ECO:0000259" key="3">
    <source>
        <dbReference type="Pfam" id="PF05368"/>
    </source>
</evidence>
<reference evidence="4 5" key="1">
    <citation type="submission" date="2017-12" db="EMBL/GenBank/DDBJ databases">
        <title>Comparative genomics of Botrytis spp.</title>
        <authorList>
            <person name="Valero-Jimenez C.A."/>
            <person name="Tapia P."/>
            <person name="Veloso J."/>
            <person name="Silva-Moreno E."/>
            <person name="Staats M."/>
            <person name="Valdes J.H."/>
            <person name="Van Kan J.A.L."/>
        </authorList>
    </citation>
    <scope>NUCLEOTIDE SEQUENCE [LARGE SCALE GENOMIC DNA]</scope>
    <source>
        <strain evidence="4 5">Bt9001</strain>
    </source>
</reference>
<dbReference type="PANTHER" id="PTHR47706">
    <property type="entry name" value="NMRA-LIKE FAMILY PROTEIN"/>
    <property type="match status" value="1"/>
</dbReference>
<evidence type="ECO:0000256" key="1">
    <source>
        <dbReference type="ARBA" id="ARBA00022857"/>
    </source>
</evidence>
<sequence>MSSFVAVAGAAGNLGSQIALDLRRRNVAVKALVRPGTAASRTQKLQDAGVNIVEVDMNDVPAILKAVSGATTVVSALQGLREVMLGVQGRLLEASVAADVQRFIPSDFALDFTKCTPGSNRNLDLRREFHTKLDASGIRWTSVLNGGFMELLTTGQMPVINDKWHRIFYFGSVDQKLDYTMIPDVAAYTAAVAADPNPTPKFLRIAGSSVNAKDLAAVVTKVRGEEYKPMWTGSIGFLRVFISILKFVIGGEETQVFPPWQGMQYVENMVSGKGKLDPIDNDRYPDLKWTTIEKALAEADAEKKKSKSL</sequence>
<dbReference type="SUPFAM" id="SSF51735">
    <property type="entry name" value="NAD(P)-binding Rossmann-fold domains"/>
    <property type="match status" value="1"/>
</dbReference>
<dbReference type="Pfam" id="PF05368">
    <property type="entry name" value="NmrA"/>
    <property type="match status" value="1"/>
</dbReference>
<accession>A0A4Z1F6Y1</accession>
<dbReference type="Proteomes" id="UP000297777">
    <property type="component" value="Unassembled WGS sequence"/>
</dbReference>
<dbReference type="InterPro" id="IPR051609">
    <property type="entry name" value="NmrA/Isoflavone_reductase-like"/>
</dbReference>
<dbReference type="InterPro" id="IPR008030">
    <property type="entry name" value="NmrA-like"/>
</dbReference>
<dbReference type="EMBL" id="PQXH01000008">
    <property type="protein sequence ID" value="TGO18652.1"/>
    <property type="molecule type" value="Genomic_DNA"/>
</dbReference>
<dbReference type="InterPro" id="IPR036291">
    <property type="entry name" value="NAD(P)-bd_dom_sf"/>
</dbReference>
<evidence type="ECO:0000313" key="4">
    <source>
        <dbReference type="EMBL" id="TGO18652.1"/>
    </source>
</evidence>
<dbReference type="Gene3D" id="3.90.25.10">
    <property type="entry name" value="UDP-galactose 4-epimerase, domain 1"/>
    <property type="match status" value="1"/>
</dbReference>
<keyword evidence="2" id="KW-0560">Oxidoreductase</keyword>
<dbReference type="PANTHER" id="PTHR47706:SF1">
    <property type="entry name" value="CIPA-LIKE, PUTATIVE (AFU_ORTHOLOGUE AFUA_1G12460)-RELATED"/>
    <property type="match status" value="1"/>
</dbReference>
<keyword evidence="1" id="KW-0521">NADP</keyword>
<protein>
    <recommendedName>
        <fullName evidence="3">NmrA-like domain-containing protein</fullName>
    </recommendedName>
</protein>
<feature type="domain" description="NmrA-like" evidence="3">
    <location>
        <begin position="2"/>
        <end position="226"/>
    </location>
</feature>
<dbReference type="GO" id="GO:0016491">
    <property type="term" value="F:oxidoreductase activity"/>
    <property type="evidence" value="ECO:0007669"/>
    <property type="project" value="UniProtKB-KW"/>
</dbReference>
<evidence type="ECO:0000256" key="2">
    <source>
        <dbReference type="ARBA" id="ARBA00023002"/>
    </source>
</evidence>
<evidence type="ECO:0000313" key="5">
    <source>
        <dbReference type="Proteomes" id="UP000297777"/>
    </source>
</evidence>
<organism evidence="4 5">
    <name type="scientific">Botrytis tulipae</name>
    <dbReference type="NCBI Taxonomy" id="87230"/>
    <lineage>
        <taxon>Eukaryota</taxon>
        <taxon>Fungi</taxon>
        <taxon>Dikarya</taxon>
        <taxon>Ascomycota</taxon>
        <taxon>Pezizomycotina</taxon>
        <taxon>Leotiomycetes</taxon>
        <taxon>Helotiales</taxon>
        <taxon>Sclerotiniaceae</taxon>
        <taxon>Botrytis</taxon>
    </lineage>
</organism>